<dbReference type="PANTHER" id="PTHR24148">
    <property type="entry name" value="ANKYRIN REPEAT DOMAIN-CONTAINING PROTEIN 39 HOMOLOG-RELATED"/>
    <property type="match status" value="1"/>
</dbReference>
<evidence type="ECO:0000313" key="4">
    <source>
        <dbReference type="Proteomes" id="UP000019471"/>
    </source>
</evidence>
<name>W9WRQ0_9EURO</name>
<dbReference type="AlphaFoldDB" id="W9WRQ0"/>
<evidence type="ECO:0000256" key="1">
    <source>
        <dbReference type="SAM" id="MobiDB-lite"/>
    </source>
</evidence>
<dbReference type="RefSeq" id="XP_007744636.1">
    <property type="nucleotide sequence ID" value="XM_007746446.1"/>
</dbReference>
<dbReference type="HOGENOM" id="CLU_1869993_0_0_1"/>
<comment type="caution">
    <text evidence="3">The sequence shown here is derived from an EMBL/GenBank/DDBJ whole genome shotgun (WGS) entry which is preliminary data.</text>
</comment>
<keyword evidence="4" id="KW-1185">Reference proteome</keyword>
<feature type="non-terminal residue" evidence="3">
    <location>
        <position position="137"/>
    </location>
</feature>
<dbReference type="GeneID" id="19190563"/>
<gene>
    <name evidence="3" type="ORF">A1O5_05848</name>
</gene>
<feature type="domain" description="Heterokaryon incompatibility" evidence="2">
    <location>
        <begin position="44"/>
        <end position="106"/>
    </location>
</feature>
<organism evidence="3 4">
    <name type="scientific">Cladophialophora psammophila CBS 110553</name>
    <dbReference type="NCBI Taxonomy" id="1182543"/>
    <lineage>
        <taxon>Eukaryota</taxon>
        <taxon>Fungi</taxon>
        <taxon>Dikarya</taxon>
        <taxon>Ascomycota</taxon>
        <taxon>Pezizomycotina</taxon>
        <taxon>Eurotiomycetes</taxon>
        <taxon>Chaetothyriomycetidae</taxon>
        <taxon>Chaetothyriales</taxon>
        <taxon>Herpotrichiellaceae</taxon>
        <taxon>Cladophialophora</taxon>
    </lineage>
</organism>
<accession>W9WRQ0</accession>
<dbReference type="PANTHER" id="PTHR24148:SF73">
    <property type="entry name" value="HET DOMAIN PROTEIN (AFU_ORTHOLOGUE AFUA_8G01020)"/>
    <property type="match status" value="1"/>
</dbReference>
<protein>
    <recommendedName>
        <fullName evidence="2">Heterokaryon incompatibility domain-containing protein</fullName>
    </recommendedName>
</protein>
<feature type="non-terminal residue" evidence="3">
    <location>
        <position position="1"/>
    </location>
</feature>
<sequence>YEYRLLEPGQIRLVEILPGTGSRAALQVKIKHVHLSHATRVLRFTAISYVWGNVNDTRTVAVINSESLGGQSQLRITANLHHALCQAQKFGAPVWADGICINQNAKSGAFLRGEGTTGEDDGADLQRCPYGVGGSRP</sequence>
<dbReference type="InterPro" id="IPR052895">
    <property type="entry name" value="HetReg/Transcr_Mod"/>
</dbReference>
<dbReference type="Proteomes" id="UP000019471">
    <property type="component" value="Unassembled WGS sequence"/>
</dbReference>
<evidence type="ECO:0000259" key="2">
    <source>
        <dbReference type="Pfam" id="PF06985"/>
    </source>
</evidence>
<dbReference type="InterPro" id="IPR010730">
    <property type="entry name" value="HET"/>
</dbReference>
<reference evidence="3 4" key="1">
    <citation type="submission" date="2013-03" db="EMBL/GenBank/DDBJ databases">
        <title>The Genome Sequence of Cladophialophora psammophila CBS 110553.</title>
        <authorList>
            <consortium name="The Broad Institute Genomics Platform"/>
            <person name="Cuomo C."/>
            <person name="de Hoog S."/>
            <person name="Gorbushina A."/>
            <person name="Walker B."/>
            <person name="Young S.K."/>
            <person name="Zeng Q."/>
            <person name="Gargeya S."/>
            <person name="Fitzgerald M."/>
            <person name="Haas B."/>
            <person name="Abouelleil A."/>
            <person name="Allen A.W."/>
            <person name="Alvarado L."/>
            <person name="Arachchi H.M."/>
            <person name="Berlin A.M."/>
            <person name="Chapman S.B."/>
            <person name="Gainer-Dewar J."/>
            <person name="Goldberg J."/>
            <person name="Griggs A."/>
            <person name="Gujja S."/>
            <person name="Hansen M."/>
            <person name="Howarth C."/>
            <person name="Imamovic A."/>
            <person name="Ireland A."/>
            <person name="Larimer J."/>
            <person name="McCowan C."/>
            <person name="Murphy C."/>
            <person name="Pearson M."/>
            <person name="Poon T.W."/>
            <person name="Priest M."/>
            <person name="Roberts A."/>
            <person name="Saif S."/>
            <person name="Shea T."/>
            <person name="Sisk P."/>
            <person name="Sykes S."/>
            <person name="Wortman J."/>
            <person name="Nusbaum C."/>
            <person name="Birren B."/>
        </authorList>
    </citation>
    <scope>NUCLEOTIDE SEQUENCE [LARGE SCALE GENOMIC DNA]</scope>
    <source>
        <strain evidence="3 4">CBS 110553</strain>
    </source>
</reference>
<dbReference type="OrthoDB" id="4850726at2759"/>
<proteinExistence type="predicted"/>
<evidence type="ECO:0000313" key="3">
    <source>
        <dbReference type="EMBL" id="EXJ70857.1"/>
    </source>
</evidence>
<dbReference type="EMBL" id="AMGX01000008">
    <property type="protein sequence ID" value="EXJ70857.1"/>
    <property type="molecule type" value="Genomic_DNA"/>
</dbReference>
<feature type="region of interest" description="Disordered" evidence="1">
    <location>
        <begin position="112"/>
        <end position="137"/>
    </location>
</feature>
<dbReference type="Pfam" id="PF06985">
    <property type="entry name" value="HET"/>
    <property type="match status" value="1"/>
</dbReference>